<protein>
    <submittedName>
        <fullName evidence="8">GlsB/YeaQ/YmgE family stress response membrane protein</fullName>
    </submittedName>
</protein>
<dbReference type="Proteomes" id="UP000572377">
    <property type="component" value="Unassembled WGS sequence"/>
</dbReference>
<gene>
    <name evidence="8" type="ORF">HMH01_04310</name>
</gene>
<dbReference type="RefSeq" id="WP_171322811.1">
    <property type="nucleotide sequence ID" value="NZ_JABFBC010000001.1"/>
</dbReference>
<keyword evidence="5 7" id="KW-1133">Transmembrane helix</keyword>
<keyword evidence="3" id="KW-1003">Cell membrane</keyword>
<feature type="transmembrane region" description="Helical" evidence="7">
    <location>
        <begin position="52"/>
        <end position="72"/>
    </location>
</feature>
<evidence type="ECO:0000256" key="5">
    <source>
        <dbReference type="ARBA" id="ARBA00022989"/>
    </source>
</evidence>
<evidence type="ECO:0000313" key="9">
    <source>
        <dbReference type="Proteomes" id="UP000572377"/>
    </source>
</evidence>
<keyword evidence="6 7" id="KW-0472">Membrane</keyword>
<evidence type="ECO:0000256" key="4">
    <source>
        <dbReference type="ARBA" id="ARBA00022692"/>
    </source>
</evidence>
<dbReference type="InterPro" id="IPR007341">
    <property type="entry name" value="Transgly_assoc"/>
</dbReference>
<reference evidence="8 9" key="1">
    <citation type="submission" date="2020-05" db="EMBL/GenBank/DDBJ databases">
        <title>Gimesia benthica sp. nov., a novel planctomycete isolated from a deep-sea water sample of the Northwest Indian Ocean.</title>
        <authorList>
            <person name="Wang J."/>
            <person name="Ruan C."/>
            <person name="Song L."/>
            <person name="Zhu Y."/>
            <person name="Li A."/>
            <person name="Zheng X."/>
            <person name="Wang L."/>
            <person name="Lu Z."/>
            <person name="Huang Y."/>
            <person name="Du W."/>
            <person name="Zhou Y."/>
            <person name="Huang L."/>
            <person name="Dai X."/>
        </authorList>
    </citation>
    <scope>NUCLEOTIDE SEQUENCE [LARGE SCALE GENOMIC DNA]</scope>
    <source>
        <strain evidence="8 9">YYQ-30</strain>
    </source>
</reference>
<comment type="caution">
    <text evidence="8">The sequence shown here is derived from an EMBL/GenBank/DDBJ whole genome shotgun (WGS) entry which is preliminary data.</text>
</comment>
<sequence>MAIIWLIIIGAAAGFIATRIMDMELGLPQTIAVGVIGAIIGGALLRLVLAALGWGAGLVGAIIGALLLLWGYKVFLEGRR</sequence>
<evidence type="ECO:0000256" key="3">
    <source>
        <dbReference type="ARBA" id="ARBA00022475"/>
    </source>
</evidence>
<proteinExistence type="inferred from homology"/>
<keyword evidence="4 7" id="KW-0812">Transmembrane</keyword>
<dbReference type="GO" id="GO:0005886">
    <property type="term" value="C:plasma membrane"/>
    <property type="evidence" value="ECO:0007669"/>
    <property type="project" value="UniProtKB-SubCell"/>
</dbReference>
<organism evidence="8 9">
    <name type="scientific">Halovulum dunhuangense</name>
    <dbReference type="NCBI Taxonomy" id="1505036"/>
    <lineage>
        <taxon>Bacteria</taxon>
        <taxon>Pseudomonadati</taxon>
        <taxon>Pseudomonadota</taxon>
        <taxon>Alphaproteobacteria</taxon>
        <taxon>Rhodobacterales</taxon>
        <taxon>Paracoccaceae</taxon>
        <taxon>Halovulum</taxon>
    </lineage>
</organism>
<name>A0A849KW14_9RHOB</name>
<evidence type="ECO:0000256" key="2">
    <source>
        <dbReference type="ARBA" id="ARBA00011006"/>
    </source>
</evidence>
<comment type="similarity">
    <text evidence="2">Belongs to the UPF0410 family.</text>
</comment>
<evidence type="ECO:0000256" key="6">
    <source>
        <dbReference type="ARBA" id="ARBA00023136"/>
    </source>
</evidence>
<evidence type="ECO:0000313" key="8">
    <source>
        <dbReference type="EMBL" id="NNU79658.1"/>
    </source>
</evidence>
<dbReference type="Pfam" id="PF04226">
    <property type="entry name" value="Transgly_assoc"/>
    <property type="match status" value="1"/>
</dbReference>
<accession>A0A849KW14</accession>
<comment type="subcellular location">
    <subcellularLocation>
        <location evidence="1">Cell membrane</location>
        <topology evidence="1">Multi-pass membrane protein</topology>
    </subcellularLocation>
</comment>
<feature type="transmembrane region" description="Helical" evidence="7">
    <location>
        <begin position="27"/>
        <end position="45"/>
    </location>
</feature>
<evidence type="ECO:0000256" key="7">
    <source>
        <dbReference type="SAM" id="Phobius"/>
    </source>
</evidence>
<keyword evidence="9" id="KW-1185">Reference proteome</keyword>
<dbReference type="EMBL" id="JABFBC010000001">
    <property type="protein sequence ID" value="NNU79658.1"/>
    <property type="molecule type" value="Genomic_DNA"/>
</dbReference>
<evidence type="ECO:0000256" key="1">
    <source>
        <dbReference type="ARBA" id="ARBA00004651"/>
    </source>
</evidence>
<dbReference type="AlphaFoldDB" id="A0A849KW14"/>